<evidence type="ECO:0000256" key="9">
    <source>
        <dbReference type="SAM" id="MobiDB-lite"/>
    </source>
</evidence>
<comment type="subcellular location">
    <subcellularLocation>
        <location evidence="8">Nucleus</location>
        <location evidence="8">Nucleolus</location>
    </subcellularLocation>
</comment>
<dbReference type="GO" id="GO:0009052">
    <property type="term" value="P:pentose-phosphate shunt, non-oxidative branch"/>
    <property type="evidence" value="ECO:0007669"/>
    <property type="project" value="InterPro"/>
</dbReference>
<dbReference type="PANTHER" id="PTHR11934">
    <property type="entry name" value="RIBOSE-5-PHOSPHATE ISOMERASE"/>
    <property type="match status" value="1"/>
</dbReference>
<dbReference type="Pfam" id="PF11968">
    <property type="entry name" value="Bmt2"/>
    <property type="match status" value="1"/>
</dbReference>
<feature type="region of interest" description="Disordered" evidence="9">
    <location>
        <begin position="252"/>
        <end position="274"/>
    </location>
</feature>
<feature type="binding site" evidence="8">
    <location>
        <position position="352"/>
    </location>
    <ligand>
        <name>S-adenosyl-L-methionine</name>
        <dbReference type="ChEBI" id="CHEBI:59789"/>
    </ligand>
</feature>
<dbReference type="NCBIfam" id="NF001924">
    <property type="entry name" value="PRK00702.1"/>
    <property type="match status" value="1"/>
</dbReference>
<keyword evidence="7 10" id="KW-0413">Isomerase</keyword>
<keyword evidence="8" id="KW-0539">Nucleus</keyword>
<organism evidence="10 11">
    <name type="scientific">Malassezia arunalokei</name>
    <dbReference type="NCBI Taxonomy" id="1514897"/>
    <lineage>
        <taxon>Eukaryota</taxon>
        <taxon>Fungi</taxon>
        <taxon>Dikarya</taxon>
        <taxon>Basidiomycota</taxon>
        <taxon>Ustilaginomycotina</taxon>
        <taxon>Malasseziomycetes</taxon>
        <taxon>Malasseziales</taxon>
        <taxon>Malasseziaceae</taxon>
        <taxon>Malassezia</taxon>
    </lineage>
</organism>
<dbReference type="PANTHER" id="PTHR11934:SF0">
    <property type="entry name" value="RIBOSE-5-PHOSPHATE ISOMERASE"/>
    <property type="match status" value="1"/>
</dbReference>
<evidence type="ECO:0000256" key="2">
    <source>
        <dbReference type="ARBA" id="ARBA00004988"/>
    </source>
</evidence>
<evidence type="ECO:0000256" key="5">
    <source>
        <dbReference type="ARBA" id="ARBA00022679"/>
    </source>
</evidence>
<evidence type="ECO:0000256" key="8">
    <source>
        <dbReference type="HAMAP-Rule" id="MF_03044"/>
    </source>
</evidence>
<comment type="similarity">
    <text evidence="8">Belongs to the BMT2 family.</text>
</comment>
<comment type="function">
    <text evidence="8">S-adenosyl-L-methionine-dependent methyltransferase that specifically methylates the N(1) position of an adenine present in helix 65 in 25S rRNA.</text>
</comment>
<feature type="compositionally biased region" description="Basic residues" evidence="9">
    <location>
        <begin position="252"/>
        <end position="266"/>
    </location>
</feature>
<dbReference type="FunFam" id="3.40.50.1360:FF:000014">
    <property type="entry name" value="Ribose 5-phosphate isomerase"/>
    <property type="match status" value="1"/>
</dbReference>
<dbReference type="EC" id="2.1.1.-" evidence="8"/>
<dbReference type="FunFam" id="3.30.70.260:FF:000018">
    <property type="entry name" value="Ribose-5-phosphate isomerase A"/>
    <property type="match status" value="1"/>
</dbReference>
<comment type="pathway">
    <text evidence="2">Carbohydrate degradation; pentose phosphate pathway; D-ribose 5-phosphate from D-ribulose 5-phosphate (non-oxidative stage): step 1/1.</text>
</comment>
<evidence type="ECO:0000256" key="6">
    <source>
        <dbReference type="ARBA" id="ARBA00022691"/>
    </source>
</evidence>
<sequence length="524" mass="58169">MASSSSLPSVEAAKRAAAYAAVDAYVKPHHQVIGIGSGSTVPYVVERIFERSHELSPSCTFIPTSFQAKNLILERNMRLGDMDTVQELDVTIDGADEVDDGLNLIKGGGACHLREKVVAEASKEFVVVADYRKMSHVLGESWKKGVPVEAAPFAAQRIIKALERLGSTDVKLRMAVAKAGPVVTDNGNLCIDAIFPQTLMRNPDYLLKQIKLITGVVEVGIFTNVCKAAFFGHEDGSVTRQWPDGSKTRIIRPRGKRGGVKHRRRPPTATATEHARAISRYHALEKQIARASKSEKDALLAEQQALGGLEVYQNQSTTGGAVLRGGESSKWCAKILMELWPFSRRIQLLDVGAIAGTAYARWKHKFDVTSIDIQPRAPHVIQADFFDFPMPAREEERFDVVGLSLVINFVGDLSKRGDMLLHAHRYLRRGGYVYVVLPLPCLTNSRYMTHEHFARLVRATGYDVVRNEDSHRLTRWLLQESEPCTAISPRTDISRAFWDGSVLAKRQLRPGAERNNFCMLLSPS</sequence>
<dbReference type="NCBIfam" id="TIGR00021">
    <property type="entry name" value="rpiA"/>
    <property type="match status" value="1"/>
</dbReference>
<dbReference type="HAMAP" id="MF_03044">
    <property type="entry name" value="BMT2"/>
    <property type="match status" value="1"/>
</dbReference>
<dbReference type="AlphaFoldDB" id="A0AAJ5Z4V4"/>
<dbReference type="GO" id="GO:0004751">
    <property type="term" value="F:ribose-5-phosphate isomerase activity"/>
    <property type="evidence" value="ECO:0007669"/>
    <property type="project" value="UniProtKB-EC"/>
</dbReference>
<feature type="binding site" evidence="8">
    <location>
        <position position="372"/>
    </location>
    <ligand>
        <name>S-adenosyl-L-methionine</name>
        <dbReference type="ChEBI" id="CHEBI:59789"/>
    </ligand>
</feature>
<dbReference type="InterPro" id="IPR004788">
    <property type="entry name" value="Ribose5P_isomerase_type_A"/>
</dbReference>
<keyword evidence="6 8" id="KW-0949">S-adenosyl-L-methionine</keyword>
<dbReference type="GO" id="GO:0005737">
    <property type="term" value="C:cytoplasm"/>
    <property type="evidence" value="ECO:0007669"/>
    <property type="project" value="TreeGrafter"/>
</dbReference>
<evidence type="ECO:0000256" key="1">
    <source>
        <dbReference type="ARBA" id="ARBA00001713"/>
    </source>
</evidence>
<evidence type="ECO:0000313" key="10">
    <source>
        <dbReference type="EMBL" id="WFD15201.1"/>
    </source>
</evidence>
<dbReference type="SUPFAM" id="SSF75445">
    <property type="entry name" value="D-ribose-5-phosphate isomerase (RpiA), lid domain"/>
    <property type="match status" value="1"/>
</dbReference>
<dbReference type="EMBL" id="CP119917">
    <property type="protein sequence ID" value="WFD15201.1"/>
    <property type="molecule type" value="Genomic_DNA"/>
</dbReference>
<dbReference type="CDD" id="cd01398">
    <property type="entry name" value="RPI_A"/>
    <property type="match status" value="1"/>
</dbReference>
<keyword evidence="4 8" id="KW-0489">Methyltransferase</keyword>
<evidence type="ECO:0000313" key="11">
    <source>
        <dbReference type="Proteomes" id="UP001217582"/>
    </source>
</evidence>
<dbReference type="GO" id="GO:0006014">
    <property type="term" value="P:D-ribose metabolic process"/>
    <property type="evidence" value="ECO:0007669"/>
    <property type="project" value="TreeGrafter"/>
</dbReference>
<evidence type="ECO:0000256" key="3">
    <source>
        <dbReference type="ARBA" id="ARBA00008088"/>
    </source>
</evidence>
<proteinExistence type="inferred from homology"/>
<evidence type="ECO:0000256" key="4">
    <source>
        <dbReference type="ARBA" id="ARBA00022603"/>
    </source>
</evidence>
<dbReference type="CDD" id="cd02440">
    <property type="entry name" value="AdoMet_MTases"/>
    <property type="match status" value="1"/>
</dbReference>
<evidence type="ECO:0000256" key="7">
    <source>
        <dbReference type="ARBA" id="ARBA00023235"/>
    </source>
</evidence>
<dbReference type="Proteomes" id="UP001217582">
    <property type="component" value="Chromosome 2"/>
</dbReference>
<reference evidence="10 11" key="1">
    <citation type="submission" date="2023-03" db="EMBL/GenBank/DDBJ databases">
        <title>Mating type loci evolution in Malassezia.</title>
        <authorList>
            <person name="Coelho M.A."/>
        </authorList>
    </citation>
    <scope>NUCLEOTIDE SEQUENCE [LARGE SCALE GENOMIC DNA]</scope>
    <source>
        <strain evidence="10 11">CBS 13387</strain>
    </source>
</reference>
<comment type="similarity">
    <text evidence="3">Belongs to the ribose 5-phosphate isomerase family.</text>
</comment>
<dbReference type="InterPro" id="IPR029063">
    <property type="entry name" value="SAM-dependent_MTases_sf"/>
</dbReference>
<comment type="catalytic activity">
    <reaction evidence="1">
        <text>aldehydo-D-ribose 5-phosphate = D-ribulose 5-phosphate</text>
        <dbReference type="Rhea" id="RHEA:14657"/>
        <dbReference type="ChEBI" id="CHEBI:58121"/>
        <dbReference type="ChEBI" id="CHEBI:58273"/>
        <dbReference type="EC" id="5.3.1.6"/>
    </reaction>
</comment>
<dbReference type="SUPFAM" id="SSF100950">
    <property type="entry name" value="NagB/RpiA/CoA transferase-like"/>
    <property type="match status" value="1"/>
</dbReference>
<dbReference type="SUPFAM" id="SSF53335">
    <property type="entry name" value="S-adenosyl-L-methionine-dependent methyltransferases"/>
    <property type="match status" value="1"/>
</dbReference>
<dbReference type="Gene3D" id="3.30.70.260">
    <property type="match status" value="1"/>
</dbReference>
<dbReference type="HAMAP" id="MF_00170">
    <property type="entry name" value="Rib_5P_isom_A"/>
    <property type="match status" value="1"/>
</dbReference>
<keyword evidence="5 8" id="KW-0808">Transferase</keyword>
<dbReference type="Pfam" id="PF06026">
    <property type="entry name" value="Rib_5-P_isom_A"/>
    <property type="match status" value="1"/>
</dbReference>
<gene>
    <name evidence="10" type="primary">RKI1</name>
    <name evidence="10" type="ORF">MARU1_001216</name>
</gene>
<dbReference type="Gene3D" id="3.40.50.150">
    <property type="entry name" value="Vaccinia Virus protein VP39"/>
    <property type="match status" value="1"/>
</dbReference>
<protein>
    <recommendedName>
        <fullName evidence="8">25S rRNA adenine-N(1) methyltransferase</fullName>
        <ecNumber evidence="8">2.1.1.-</ecNumber>
    </recommendedName>
</protein>
<dbReference type="InterPro" id="IPR021867">
    <property type="entry name" value="Bmt2/SAMTOR"/>
</dbReference>
<accession>A0AAJ5Z4V4</accession>
<dbReference type="InterPro" id="IPR020672">
    <property type="entry name" value="Ribose5P_isomerase_typA_subgr"/>
</dbReference>
<keyword evidence="11" id="KW-1185">Reference proteome</keyword>
<dbReference type="Gene3D" id="3.40.50.1360">
    <property type="match status" value="1"/>
</dbReference>
<name>A0AAJ5Z4V4_9BASI</name>
<dbReference type="GO" id="GO:0005730">
    <property type="term" value="C:nucleolus"/>
    <property type="evidence" value="ECO:0007669"/>
    <property type="project" value="UniProtKB-SubCell"/>
</dbReference>
<dbReference type="GO" id="GO:0016433">
    <property type="term" value="F:rRNA (adenine) methyltransferase activity"/>
    <property type="evidence" value="ECO:0007669"/>
    <property type="project" value="UniProtKB-UniRule"/>
</dbReference>
<dbReference type="InterPro" id="IPR037171">
    <property type="entry name" value="NagB/RpiA_transferase-like"/>
</dbReference>